<name>A0ABT1T6N1_9SPHI</name>
<organism evidence="7 8">
    <name type="scientific">Mucilaginibacter aquariorum</name>
    <dbReference type="NCBI Taxonomy" id="2967225"/>
    <lineage>
        <taxon>Bacteria</taxon>
        <taxon>Pseudomonadati</taxon>
        <taxon>Bacteroidota</taxon>
        <taxon>Sphingobacteriia</taxon>
        <taxon>Sphingobacteriales</taxon>
        <taxon>Sphingobacteriaceae</taxon>
        <taxon>Mucilaginibacter</taxon>
    </lineage>
</organism>
<dbReference type="EMBL" id="JANHOH010000006">
    <property type="protein sequence ID" value="MCQ6960264.1"/>
    <property type="molecule type" value="Genomic_DNA"/>
</dbReference>
<dbReference type="PANTHER" id="PTHR10869:SF246">
    <property type="entry name" value="TRANSMEMBRANE PROLYL 4-HYDROXYLASE"/>
    <property type="match status" value="1"/>
</dbReference>
<evidence type="ECO:0000256" key="1">
    <source>
        <dbReference type="ARBA" id="ARBA00001961"/>
    </source>
</evidence>
<evidence type="ECO:0000256" key="3">
    <source>
        <dbReference type="ARBA" id="ARBA00022964"/>
    </source>
</evidence>
<evidence type="ECO:0000256" key="2">
    <source>
        <dbReference type="ARBA" id="ARBA00022723"/>
    </source>
</evidence>
<proteinExistence type="predicted"/>
<comment type="caution">
    <text evidence="7">The sequence shown here is derived from an EMBL/GenBank/DDBJ whole genome shotgun (WGS) entry which is preliminary data.</text>
</comment>
<evidence type="ECO:0000313" key="8">
    <source>
        <dbReference type="Proteomes" id="UP001204376"/>
    </source>
</evidence>
<dbReference type="Proteomes" id="UP001204376">
    <property type="component" value="Unassembled WGS sequence"/>
</dbReference>
<keyword evidence="2" id="KW-0479">Metal-binding</keyword>
<comment type="cofactor">
    <cofactor evidence="1">
        <name>L-ascorbate</name>
        <dbReference type="ChEBI" id="CHEBI:38290"/>
    </cofactor>
</comment>
<protein>
    <submittedName>
        <fullName evidence="7">2OG-Fe(II) oxygenase</fullName>
    </submittedName>
</protein>
<keyword evidence="4" id="KW-0560">Oxidoreductase</keyword>
<evidence type="ECO:0000256" key="5">
    <source>
        <dbReference type="ARBA" id="ARBA00023004"/>
    </source>
</evidence>
<dbReference type="Gene3D" id="2.60.120.620">
    <property type="entry name" value="q2cbj1_9rhob like domain"/>
    <property type="match status" value="1"/>
</dbReference>
<evidence type="ECO:0000313" key="7">
    <source>
        <dbReference type="EMBL" id="MCQ6960264.1"/>
    </source>
</evidence>
<keyword evidence="3" id="KW-0223">Dioxygenase</keyword>
<reference evidence="7 8" key="1">
    <citation type="submission" date="2022-07" db="EMBL/GenBank/DDBJ databases">
        <title>Mucilaginibacter sp. JC4.</title>
        <authorList>
            <person name="Le V."/>
            <person name="Ko S.-R."/>
            <person name="Ahn C.-Y."/>
            <person name="Oh H.-M."/>
        </authorList>
    </citation>
    <scope>NUCLEOTIDE SEQUENCE [LARGE SCALE GENOMIC DNA]</scope>
    <source>
        <strain evidence="7 8">JC4</strain>
    </source>
</reference>
<dbReference type="Pfam" id="PF13640">
    <property type="entry name" value="2OG-FeII_Oxy_3"/>
    <property type="match status" value="1"/>
</dbReference>
<accession>A0ABT1T6N1</accession>
<dbReference type="InterPro" id="IPR006620">
    <property type="entry name" value="Pro_4_hyd_alph"/>
</dbReference>
<dbReference type="SUPFAM" id="SSF51197">
    <property type="entry name" value="Clavaminate synthase-like"/>
    <property type="match status" value="1"/>
</dbReference>
<sequence length="185" mass="21724">MNNINETSEIYLIDNFLSDEECDELIAKSEAIGFAEAKVNVDGGQTIMKMIRDNERILYEDPTYATVFWERLKAYIKPEIGNSYAIGLNELFRFYKYSPGQRFKMHRDGRYERNETEFSYYTFMIYLNDDYEGGQTKFHSGEFVSPKKGTALIFEHSLRHEGEKLINGIKYVLRSDIMYKYNVTG</sequence>
<evidence type="ECO:0000256" key="4">
    <source>
        <dbReference type="ARBA" id="ARBA00023002"/>
    </source>
</evidence>
<evidence type="ECO:0000259" key="6">
    <source>
        <dbReference type="SMART" id="SM00702"/>
    </source>
</evidence>
<dbReference type="RefSeq" id="WP_256540451.1">
    <property type="nucleotide sequence ID" value="NZ_JANHOH010000006.1"/>
</dbReference>
<dbReference type="PANTHER" id="PTHR10869">
    <property type="entry name" value="PROLYL 4-HYDROXYLASE ALPHA SUBUNIT"/>
    <property type="match status" value="1"/>
</dbReference>
<dbReference type="InterPro" id="IPR044862">
    <property type="entry name" value="Pro_4_hyd_alph_FE2OG_OXY"/>
</dbReference>
<feature type="domain" description="Prolyl 4-hydroxylase alpha subunit" evidence="6">
    <location>
        <begin position="8"/>
        <end position="178"/>
    </location>
</feature>
<keyword evidence="8" id="KW-1185">Reference proteome</keyword>
<dbReference type="SMART" id="SM00702">
    <property type="entry name" value="P4Hc"/>
    <property type="match status" value="1"/>
</dbReference>
<keyword evidence="5" id="KW-0408">Iron</keyword>
<dbReference type="InterPro" id="IPR045054">
    <property type="entry name" value="P4HA-like"/>
</dbReference>
<gene>
    <name evidence="7" type="ORF">NPE20_19950</name>
</gene>